<evidence type="ECO:0000313" key="2">
    <source>
        <dbReference type="EMBL" id="KAK1759782.1"/>
    </source>
</evidence>
<evidence type="ECO:0000256" key="1">
    <source>
        <dbReference type="SAM" id="Phobius"/>
    </source>
</evidence>
<keyword evidence="1" id="KW-1133">Transmembrane helix</keyword>
<keyword evidence="1" id="KW-0812">Transmembrane</keyword>
<keyword evidence="1" id="KW-0472">Membrane</keyword>
<dbReference type="AlphaFoldDB" id="A0AAJ0BKT8"/>
<gene>
    <name evidence="2" type="ORF">QBC47DRAFT_116310</name>
</gene>
<feature type="transmembrane region" description="Helical" evidence="1">
    <location>
        <begin position="640"/>
        <end position="668"/>
    </location>
</feature>
<protein>
    <submittedName>
        <fullName evidence="2">Uncharacterized protein</fullName>
    </submittedName>
</protein>
<feature type="transmembrane region" description="Helical" evidence="1">
    <location>
        <begin position="150"/>
        <end position="173"/>
    </location>
</feature>
<accession>A0AAJ0BKT8</accession>
<reference evidence="2" key="1">
    <citation type="submission" date="2023-06" db="EMBL/GenBank/DDBJ databases">
        <title>Genome-scale phylogeny and comparative genomics of the fungal order Sordariales.</title>
        <authorList>
            <consortium name="Lawrence Berkeley National Laboratory"/>
            <person name="Hensen N."/>
            <person name="Bonometti L."/>
            <person name="Westerberg I."/>
            <person name="Brannstrom I.O."/>
            <person name="Guillou S."/>
            <person name="Cros-Aarteil S."/>
            <person name="Calhoun S."/>
            <person name="Haridas S."/>
            <person name="Kuo A."/>
            <person name="Mondo S."/>
            <person name="Pangilinan J."/>
            <person name="Riley R."/>
            <person name="Labutti K."/>
            <person name="Andreopoulos B."/>
            <person name="Lipzen A."/>
            <person name="Chen C."/>
            <person name="Yanf M."/>
            <person name="Daum C."/>
            <person name="Ng V."/>
            <person name="Clum A."/>
            <person name="Steindorff A."/>
            <person name="Ohm R."/>
            <person name="Martin F."/>
            <person name="Silar P."/>
            <person name="Natvig D."/>
            <person name="Lalanne C."/>
            <person name="Gautier V."/>
            <person name="Ament-Velasquez S.L."/>
            <person name="Kruys A."/>
            <person name="Hutchinson M.I."/>
            <person name="Powell A.J."/>
            <person name="Barry K."/>
            <person name="Miller A.N."/>
            <person name="Grigoriev I.V."/>
            <person name="Debuchy R."/>
            <person name="Gladieux P."/>
            <person name="Thoren M.H."/>
            <person name="Johannesson H."/>
        </authorList>
    </citation>
    <scope>NUCLEOTIDE SEQUENCE</scope>
    <source>
        <strain evidence="2">PSN4</strain>
    </source>
</reference>
<organism evidence="2 3">
    <name type="scientific">Echria macrotheca</name>
    <dbReference type="NCBI Taxonomy" id="438768"/>
    <lineage>
        <taxon>Eukaryota</taxon>
        <taxon>Fungi</taxon>
        <taxon>Dikarya</taxon>
        <taxon>Ascomycota</taxon>
        <taxon>Pezizomycotina</taxon>
        <taxon>Sordariomycetes</taxon>
        <taxon>Sordariomycetidae</taxon>
        <taxon>Sordariales</taxon>
        <taxon>Schizotheciaceae</taxon>
        <taxon>Echria</taxon>
    </lineage>
</organism>
<name>A0AAJ0BKT8_9PEZI</name>
<feature type="transmembrane region" description="Helical" evidence="1">
    <location>
        <begin position="42"/>
        <end position="64"/>
    </location>
</feature>
<comment type="caution">
    <text evidence="2">The sequence shown here is derived from an EMBL/GenBank/DDBJ whole genome shotgun (WGS) entry which is preliminary data.</text>
</comment>
<proteinExistence type="predicted"/>
<keyword evidence="3" id="KW-1185">Reference proteome</keyword>
<dbReference type="Proteomes" id="UP001239445">
    <property type="component" value="Unassembled WGS sequence"/>
</dbReference>
<feature type="transmembrane region" description="Helical" evidence="1">
    <location>
        <begin position="85"/>
        <end position="102"/>
    </location>
</feature>
<sequence>MIRHCWTQLNLGIREWIEGLTGPEQKKTALQSGFWPRIAHSFIHIIPIGATGAVLYLTISQTYWTDPSEPYTQTKLQALQFAAKLYEVFICASLASIIFSVLRRDLVGNDGVSFGSLVSAFNFTQLSTVFSAEFWMGFGYRRSRRSSVSLLALLSIGILLATAAGPSAAIAVIPRLGWWNANPFGFIGLFGDQPVYTVNLPLKDIWPDVLDSSHLPSSSCREPYNLQAESCPGLGYESLLQNTLYWQNNADMEGFGRPSALEAWNITALESSIATKPFSRPLSAFLDCYHYDTSRGEDYGTLTSTPTLVIAASPFNILYRSLVLSKPELWERSVIQVDSVGPSPPKKPFVQVMCIDVIHDTDYNDTGIVRFPNHGILTPPFSKSQTKGWNYLCESWNGAPNFYKDQQFNVKASQLGDAAHLKQHMDGNSAYLSWVDFSQNTSISPSITAAVQFPLCNHTAPAMYACTIDARWLPTRYWTEPTADTLIHTTGGDTQDFFDTVHEAGDSVSPHPIRLGLDWLDALNTKLPTSNTTTTIESLLTKMYLHPITKCGNGGDQEGEIPAQSLEAVLGFVIVDGLARVGLGSNYSLTPGGNVVDVDYGTAIYNNSPNSYSWVPISPGDLRDMPLWSNVTFSCKRYGYGYGFGTATTAIALAILCLHALVALAAILKVVVLDRTTTSGWDAYGHMFALAWKSHPPTSGILDNAGVGIRRLETWKERVVVRVAKEDGDLQLIFRDEDVGSEYGKLRVDEAYG</sequence>
<dbReference type="EMBL" id="MU839828">
    <property type="protein sequence ID" value="KAK1759782.1"/>
    <property type="molecule type" value="Genomic_DNA"/>
</dbReference>
<evidence type="ECO:0000313" key="3">
    <source>
        <dbReference type="Proteomes" id="UP001239445"/>
    </source>
</evidence>